<evidence type="ECO:0000313" key="1">
    <source>
        <dbReference type="EMBL" id="GBN44315.1"/>
    </source>
</evidence>
<comment type="caution">
    <text evidence="1">The sequence shown here is derived from an EMBL/GenBank/DDBJ whole genome shotgun (WGS) entry which is preliminary data.</text>
</comment>
<name>A0A4Y2NXH5_ARAVE</name>
<gene>
    <name evidence="1" type="ORF">AVEN_38960_1</name>
</gene>
<evidence type="ECO:0000313" key="2">
    <source>
        <dbReference type="Proteomes" id="UP000499080"/>
    </source>
</evidence>
<reference evidence="1 2" key="1">
    <citation type="journal article" date="2019" name="Sci. Rep.">
        <title>Orb-weaving spider Araneus ventricosus genome elucidates the spidroin gene catalogue.</title>
        <authorList>
            <person name="Kono N."/>
            <person name="Nakamura H."/>
            <person name="Ohtoshi R."/>
            <person name="Moran D.A.P."/>
            <person name="Shinohara A."/>
            <person name="Yoshida Y."/>
            <person name="Fujiwara M."/>
            <person name="Mori M."/>
            <person name="Tomita M."/>
            <person name="Arakawa K."/>
        </authorList>
    </citation>
    <scope>NUCLEOTIDE SEQUENCE [LARGE SCALE GENOMIC DNA]</scope>
</reference>
<organism evidence="1 2">
    <name type="scientific">Araneus ventricosus</name>
    <name type="common">Orbweaver spider</name>
    <name type="synonym">Epeira ventricosa</name>
    <dbReference type="NCBI Taxonomy" id="182803"/>
    <lineage>
        <taxon>Eukaryota</taxon>
        <taxon>Metazoa</taxon>
        <taxon>Ecdysozoa</taxon>
        <taxon>Arthropoda</taxon>
        <taxon>Chelicerata</taxon>
        <taxon>Arachnida</taxon>
        <taxon>Araneae</taxon>
        <taxon>Araneomorphae</taxon>
        <taxon>Entelegynae</taxon>
        <taxon>Araneoidea</taxon>
        <taxon>Araneidae</taxon>
        <taxon>Araneus</taxon>
    </lineage>
</organism>
<dbReference type="AlphaFoldDB" id="A0A4Y2NXH5"/>
<dbReference type="Proteomes" id="UP000499080">
    <property type="component" value="Unassembled WGS sequence"/>
</dbReference>
<sequence length="87" mass="9683">MNFSARRVTGGIRATSRCEGLKRFQDGGVILGEFKVKVDEVHKFRLLQNGSRSLLDAFNIPSGASNLRDEAPVIFVPNCESYRGPRE</sequence>
<protein>
    <submittedName>
        <fullName evidence="1">Uncharacterized protein</fullName>
    </submittedName>
</protein>
<proteinExistence type="predicted"/>
<dbReference type="EMBL" id="BGPR01010113">
    <property type="protein sequence ID" value="GBN44315.1"/>
    <property type="molecule type" value="Genomic_DNA"/>
</dbReference>
<accession>A0A4Y2NXH5</accession>
<keyword evidence="2" id="KW-1185">Reference proteome</keyword>